<protein>
    <recommendedName>
        <fullName evidence="4">Type VII secretion system protein EssD-like domain-containing protein</fullName>
    </recommendedName>
</protein>
<keyword evidence="3" id="KW-0472">Membrane</keyword>
<dbReference type="PANTHER" id="PTHR34976:SF2">
    <property type="entry name" value="TYPE VII SECRETION SYSTEM PROTEIN ESSD"/>
    <property type="match status" value="1"/>
</dbReference>
<dbReference type="Proteomes" id="UP000177709">
    <property type="component" value="Chromosome"/>
</dbReference>
<dbReference type="KEGG" id="bxi:BK049_18355"/>
<dbReference type="InterPro" id="IPR044927">
    <property type="entry name" value="Endonuclea_NS_2"/>
</dbReference>
<evidence type="ECO:0000313" key="5">
    <source>
        <dbReference type="EMBL" id="AOZ90514.1"/>
    </source>
</evidence>
<dbReference type="PANTHER" id="PTHR34976">
    <property type="entry name" value="RIBONUCLEASE YQCG-RELATED"/>
    <property type="match status" value="1"/>
</dbReference>
<reference evidence="5 6" key="1">
    <citation type="submission" date="2016-10" db="EMBL/GenBank/DDBJ databases">
        <title>Whole genome sequence of hyper active fibrinolysis bacterium Bacillus pumilus strain VV3 isolated from fermented rice.</title>
        <authorList>
            <person name="Mariadas V.A."/>
            <person name="Vijayaraghavan P."/>
            <person name="Dhandapani V."/>
        </authorList>
    </citation>
    <scope>NUCLEOTIDE SEQUENCE [LARGE SCALE GENOMIC DNA]</scope>
    <source>
        <strain evidence="5 6">VV3</strain>
    </source>
</reference>
<dbReference type="InterPro" id="IPR051768">
    <property type="entry name" value="Bact_secretion_toxin"/>
</dbReference>
<sequence length="200" mass="22301">MANLFKGGKAVYKTTQATSAAVRAVDIYKTSQKSFDALKISQKGLYGLTATNGFSEAITGRDMFGNYTYTTDHYGRIVKVEASDLKYGEIKRNQYAQCNSGKPDRLLDDDGGHLIASIFKGSGDIDNLVPMNSQINRSGGKWYEMEQKWRKALASDPPKRVEVIIEPKYLNDSIRPSEFGVFYSIEGKEKYLIIENKIGG</sequence>
<name>A0AAC9IQE6_9BACI</name>
<comment type="subcellular location">
    <subcellularLocation>
        <location evidence="1">Cell membrane</location>
    </subcellularLocation>
</comment>
<evidence type="ECO:0000256" key="3">
    <source>
        <dbReference type="ARBA" id="ARBA00023136"/>
    </source>
</evidence>
<dbReference type="Gene3D" id="3.40.570.10">
    <property type="entry name" value="Extracellular Endonuclease, subunit A"/>
    <property type="match status" value="1"/>
</dbReference>
<accession>A0AAC9IQE6</accession>
<evidence type="ECO:0000313" key="6">
    <source>
        <dbReference type="Proteomes" id="UP000177709"/>
    </source>
</evidence>
<organism evidence="5 6">
    <name type="scientific">Bacillus xiamenensis</name>
    <dbReference type="NCBI Taxonomy" id="1178537"/>
    <lineage>
        <taxon>Bacteria</taxon>
        <taxon>Bacillati</taxon>
        <taxon>Bacillota</taxon>
        <taxon>Bacilli</taxon>
        <taxon>Bacillales</taxon>
        <taxon>Bacillaceae</taxon>
        <taxon>Bacillus</taxon>
    </lineage>
</organism>
<evidence type="ECO:0000256" key="1">
    <source>
        <dbReference type="ARBA" id="ARBA00004236"/>
    </source>
</evidence>
<keyword evidence="2" id="KW-1003">Cell membrane</keyword>
<feature type="domain" description="Type VII secretion system protein EssD-like" evidence="4">
    <location>
        <begin position="65"/>
        <end position="186"/>
    </location>
</feature>
<dbReference type="AlphaFoldDB" id="A0AAC9IQE6"/>
<dbReference type="Pfam" id="PF13930">
    <property type="entry name" value="Endonuclea_NS_2"/>
    <property type="match status" value="1"/>
</dbReference>
<evidence type="ECO:0000259" key="4">
    <source>
        <dbReference type="Pfam" id="PF13930"/>
    </source>
</evidence>
<dbReference type="GO" id="GO:0005886">
    <property type="term" value="C:plasma membrane"/>
    <property type="evidence" value="ECO:0007669"/>
    <property type="project" value="UniProtKB-SubCell"/>
</dbReference>
<evidence type="ECO:0000256" key="2">
    <source>
        <dbReference type="ARBA" id="ARBA00022475"/>
    </source>
</evidence>
<gene>
    <name evidence="5" type="ORF">BK049_18355</name>
</gene>
<dbReference type="EMBL" id="CP017786">
    <property type="protein sequence ID" value="AOZ90514.1"/>
    <property type="molecule type" value="Genomic_DNA"/>
</dbReference>
<proteinExistence type="predicted"/>
<dbReference type="InterPro" id="IPR044929">
    <property type="entry name" value="DNA/RNA_non-sp_Endonuclease_sf"/>
</dbReference>